<dbReference type="PaxDb" id="3708-A0A078IKD4"/>
<dbReference type="EMBL" id="HG994364">
    <property type="protein sequence ID" value="CAF2330649.1"/>
    <property type="molecule type" value="Genomic_DNA"/>
</dbReference>
<keyword evidence="3" id="KW-1185">Reference proteome</keyword>
<dbReference type="Gramene" id="CDY50466">
    <property type="protein sequence ID" value="CDY50466"/>
    <property type="gene ID" value="GSBRNA2T00096770001"/>
</dbReference>
<reference evidence="2" key="2">
    <citation type="submission" date="2014-06" db="EMBL/GenBank/DDBJ databases">
        <authorList>
            <person name="Genoscope - CEA"/>
        </authorList>
    </citation>
    <scope>NUCLEOTIDE SEQUENCE</scope>
</reference>
<evidence type="ECO:0000313" key="3">
    <source>
        <dbReference type="Proteomes" id="UP000028999"/>
    </source>
</evidence>
<reference evidence="2 3" key="1">
    <citation type="journal article" date="2014" name="Science">
        <title>Plant genetics. Early allopolyploid evolution in the post-Neolithic Brassica napus oilseed genome.</title>
        <authorList>
            <person name="Chalhoub B."/>
            <person name="Denoeud F."/>
            <person name="Liu S."/>
            <person name="Parkin I.A."/>
            <person name="Tang H."/>
            <person name="Wang X."/>
            <person name="Chiquet J."/>
            <person name="Belcram H."/>
            <person name="Tong C."/>
            <person name="Samans B."/>
            <person name="Correa M."/>
            <person name="Da Silva C."/>
            <person name="Just J."/>
            <person name="Falentin C."/>
            <person name="Koh C.S."/>
            <person name="Le Clainche I."/>
            <person name="Bernard M."/>
            <person name="Bento P."/>
            <person name="Noel B."/>
            <person name="Labadie K."/>
            <person name="Alberti A."/>
            <person name="Charles M."/>
            <person name="Arnaud D."/>
            <person name="Guo H."/>
            <person name="Daviaud C."/>
            <person name="Alamery S."/>
            <person name="Jabbari K."/>
            <person name="Zhao M."/>
            <person name="Edger P.P."/>
            <person name="Chelaifa H."/>
            <person name="Tack D."/>
            <person name="Lassalle G."/>
            <person name="Mestiri I."/>
            <person name="Schnel N."/>
            <person name="Le Paslier M.C."/>
            <person name="Fan G."/>
            <person name="Renault V."/>
            <person name="Bayer P.E."/>
            <person name="Golicz A.A."/>
            <person name="Manoli S."/>
            <person name="Lee T.H."/>
            <person name="Thi V.H."/>
            <person name="Chalabi S."/>
            <person name="Hu Q."/>
            <person name="Fan C."/>
            <person name="Tollenaere R."/>
            <person name="Lu Y."/>
            <person name="Battail C."/>
            <person name="Shen J."/>
            <person name="Sidebottom C.H."/>
            <person name="Wang X."/>
            <person name="Canaguier A."/>
            <person name="Chauveau A."/>
            <person name="Berard A."/>
            <person name="Deniot G."/>
            <person name="Guan M."/>
            <person name="Liu Z."/>
            <person name="Sun F."/>
            <person name="Lim Y.P."/>
            <person name="Lyons E."/>
            <person name="Town C.D."/>
            <person name="Bancroft I."/>
            <person name="Wang X."/>
            <person name="Meng J."/>
            <person name="Ma J."/>
            <person name="Pires J.C."/>
            <person name="King G.J."/>
            <person name="Brunel D."/>
            <person name="Delourme R."/>
            <person name="Renard M."/>
            <person name="Aury J.M."/>
            <person name="Adams K.L."/>
            <person name="Batley J."/>
            <person name="Snowdon R.J."/>
            <person name="Tost J."/>
            <person name="Edwards D."/>
            <person name="Zhou Y."/>
            <person name="Hua W."/>
            <person name="Sharpe A.G."/>
            <person name="Paterson A.H."/>
            <person name="Guan C."/>
            <person name="Wincker P."/>
        </authorList>
    </citation>
    <scope>NUCLEOTIDE SEQUENCE [LARGE SCALE GENOMIC DNA]</scope>
    <source>
        <strain evidence="3">cv. Darmor-bzh</strain>
    </source>
</reference>
<dbReference type="Proteomes" id="UP000028999">
    <property type="component" value="Unassembled WGS sequence"/>
</dbReference>
<organism evidence="2 3">
    <name type="scientific">Brassica napus</name>
    <name type="common">Rape</name>
    <dbReference type="NCBI Taxonomy" id="3708"/>
    <lineage>
        <taxon>Eukaryota</taxon>
        <taxon>Viridiplantae</taxon>
        <taxon>Streptophyta</taxon>
        <taxon>Embryophyta</taxon>
        <taxon>Tracheophyta</taxon>
        <taxon>Spermatophyta</taxon>
        <taxon>Magnoliopsida</taxon>
        <taxon>eudicotyledons</taxon>
        <taxon>Gunneridae</taxon>
        <taxon>Pentapetalae</taxon>
        <taxon>rosids</taxon>
        <taxon>malvids</taxon>
        <taxon>Brassicales</taxon>
        <taxon>Brassicaceae</taxon>
        <taxon>Brassiceae</taxon>
        <taxon>Brassica</taxon>
    </lineage>
</organism>
<protein>
    <submittedName>
        <fullName evidence="1">(rape) hypothetical protein</fullName>
    </submittedName>
    <submittedName>
        <fullName evidence="2">BnaA10g28930D protein</fullName>
    </submittedName>
</protein>
<evidence type="ECO:0000313" key="1">
    <source>
        <dbReference type="EMBL" id="CAF2330649.1"/>
    </source>
</evidence>
<name>A0A078IKD4_BRANA</name>
<evidence type="ECO:0000313" key="2">
    <source>
        <dbReference type="EMBL" id="CDY50466.1"/>
    </source>
</evidence>
<gene>
    <name evidence="2" type="primary">BnaA10g28930D</name>
    <name evidence="1" type="ORF">DARMORV10_A10P14290.1</name>
    <name evidence="2" type="ORF">GSBRNA2T00096770001</name>
</gene>
<proteinExistence type="predicted"/>
<dbReference type="Proteomes" id="UP001295469">
    <property type="component" value="Chromosome A10"/>
</dbReference>
<accession>A0A078IKD4</accession>
<dbReference type="PROSITE" id="PS51257">
    <property type="entry name" value="PROKAR_LIPOPROTEIN"/>
    <property type="match status" value="1"/>
</dbReference>
<dbReference type="AlphaFoldDB" id="A0A078IKD4"/>
<dbReference type="EMBL" id="LK032914">
    <property type="protein sequence ID" value="CDY50466.1"/>
    <property type="molecule type" value="Genomic_DNA"/>
</dbReference>
<reference evidence="1" key="3">
    <citation type="submission" date="2021-01" db="EMBL/GenBank/DDBJ databases">
        <authorList>
            <consortium name="Genoscope - CEA"/>
            <person name="William W."/>
        </authorList>
    </citation>
    <scope>NUCLEOTIDE SEQUENCE</scope>
</reference>
<sequence length="75" mass="8107">MSGRCACPVTSGITKPLRSPLRTMLLLQQLLLVACGYLNSLPKPSRTLVASWDLGDGVLYTSTSAMPSRYQIPLP</sequence>